<evidence type="ECO:0000256" key="4">
    <source>
        <dbReference type="PROSITE-ProRule" id="PRU00335"/>
    </source>
</evidence>
<comment type="caution">
    <text evidence="6">The sequence shown here is derived from an EMBL/GenBank/DDBJ whole genome shotgun (WGS) entry which is preliminary data.</text>
</comment>
<dbReference type="Pfam" id="PF00440">
    <property type="entry name" value="TetR_N"/>
    <property type="match status" value="1"/>
</dbReference>
<dbReference type="PANTHER" id="PTHR47506:SF7">
    <property type="entry name" value="TRANSCRIPTIONAL REGULATORY PROTEIN"/>
    <property type="match status" value="1"/>
</dbReference>
<evidence type="ECO:0000313" key="6">
    <source>
        <dbReference type="EMBL" id="MFC3226558.1"/>
    </source>
</evidence>
<dbReference type="PROSITE" id="PS50977">
    <property type="entry name" value="HTH_TETR_2"/>
    <property type="match status" value="1"/>
</dbReference>
<dbReference type="Proteomes" id="UP001595528">
    <property type="component" value="Unassembled WGS sequence"/>
</dbReference>
<protein>
    <submittedName>
        <fullName evidence="6">TetR/AcrR family transcriptional regulator</fullName>
    </submittedName>
</protein>
<name>A0ABV7KW23_9PROT</name>
<gene>
    <name evidence="6" type="ORF">ACFOGJ_04910</name>
</gene>
<proteinExistence type="predicted"/>
<dbReference type="InterPro" id="IPR009057">
    <property type="entry name" value="Homeodomain-like_sf"/>
</dbReference>
<dbReference type="InterPro" id="IPR001647">
    <property type="entry name" value="HTH_TetR"/>
</dbReference>
<dbReference type="PRINTS" id="PR00455">
    <property type="entry name" value="HTHTETR"/>
</dbReference>
<keyword evidence="1" id="KW-0805">Transcription regulation</keyword>
<keyword evidence="3" id="KW-0804">Transcription</keyword>
<dbReference type="InterPro" id="IPR036271">
    <property type="entry name" value="Tet_transcr_reg_TetR-rel_C_sf"/>
</dbReference>
<reference evidence="7" key="1">
    <citation type="journal article" date="2019" name="Int. J. Syst. Evol. Microbiol.">
        <title>The Global Catalogue of Microorganisms (GCM) 10K type strain sequencing project: providing services to taxonomists for standard genome sequencing and annotation.</title>
        <authorList>
            <consortium name="The Broad Institute Genomics Platform"/>
            <consortium name="The Broad Institute Genome Sequencing Center for Infectious Disease"/>
            <person name="Wu L."/>
            <person name="Ma J."/>
        </authorList>
    </citation>
    <scope>NUCLEOTIDE SEQUENCE [LARGE SCALE GENOMIC DNA]</scope>
    <source>
        <strain evidence="7">KCTC 42964</strain>
    </source>
</reference>
<dbReference type="Gene3D" id="1.10.357.10">
    <property type="entry name" value="Tetracycline Repressor, domain 2"/>
    <property type="match status" value="1"/>
</dbReference>
<dbReference type="SUPFAM" id="SSF46689">
    <property type="entry name" value="Homeodomain-like"/>
    <property type="match status" value="1"/>
</dbReference>
<sequence>MRQSKEEAARTRARIVKTASRAYRRRGLDGVGLAEVMAEAGLTHGGFYKHFPSKDALAAEAVAFALEETRGTLQAAIAAAPPGGGLTALVETYLTPAHRDRPERGCALAALGTAAAHGAPAVRAELAKGYRRLADLAAVQMAGGDAEARQARGRALASAMVGALMLARAEPDPARADAVLAENRAALIAAFGGGTPAID</sequence>
<keyword evidence="2 4" id="KW-0238">DNA-binding</keyword>
<feature type="DNA-binding region" description="H-T-H motif" evidence="4">
    <location>
        <begin position="32"/>
        <end position="51"/>
    </location>
</feature>
<dbReference type="EMBL" id="JBHRTR010000015">
    <property type="protein sequence ID" value="MFC3226558.1"/>
    <property type="molecule type" value="Genomic_DNA"/>
</dbReference>
<dbReference type="PANTHER" id="PTHR47506">
    <property type="entry name" value="TRANSCRIPTIONAL REGULATORY PROTEIN"/>
    <property type="match status" value="1"/>
</dbReference>
<evidence type="ECO:0000256" key="1">
    <source>
        <dbReference type="ARBA" id="ARBA00023015"/>
    </source>
</evidence>
<dbReference type="Gene3D" id="1.10.10.60">
    <property type="entry name" value="Homeodomain-like"/>
    <property type="match status" value="1"/>
</dbReference>
<feature type="domain" description="HTH tetR-type" evidence="5">
    <location>
        <begin position="9"/>
        <end position="69"/>
    </location>
</feature>
<keyword evidence="7" id="KW-1185">Reference proteome</keyword>
<dbReference type="SUPFAM" id="SSF48498">
    <property type="entry name" value="Tetracyclin repressor-like, C-terminal domain"/>
    <property type="match status" value="1"/>
</dbReference>
<accession>A0ABV7KW23</accession>
<evidence type="ECO:0000259" key="5">
    <source>
        <dbReference type="PROSITE" id="PS50977"/>
    </source>
</evidence>
<evidence type="ECO:0000313" key="7">
    <source>
        <dbReference type="Proteomes" id="UP001595528"/>
    </source>
</evidence>
<dbReference type="RefSeq" id="WP_379898592.1">
    <property type="nucleotide sequence ID" value="NZ_JBHRTR010000015.1"/>
</dbReference>
<evidence type="ECO:0000256" key="2">
    <source>
        <dbReference type="ARBA" id="ARBA00023125"/>
    </source>
</evidence>
<organism evidence="6 7">
    <name type="scientific">Marinibaculum pumilum</name>
    <dbReference type="NCBI Taxonomy" id="1766165"/>
    <lineage>
        <taxon>Bacteria</taxon>
        <taxon>Pseudomonadati</taxon>
        <taxon>Pseudomonadota</taxon>
        <taxon>Alphaproteobacteria</taxon>
        <taxon>Rhodospirillales</taxon>
        <taxon>Rhodospirillaceae</taxon>
        <taxon>Marinibaculum</taxon>
    </lineage>
</organism>
<evidence type="ECO:0000256" key="3">
    <source>
        <dbReference type="ARBA" id="ARBA00023163"/>
    </source>
</evidence>